<accession>A0A8J4BTR8</accession>
<proteinExistence type="predicted"/>
<sequence length="106" mass="11491">MLEGNKVCRFRGPKLLKSHPPSRQTQCSFPRASPRLALLTEVHRPQVTSPSPQLRSRHLTLNPLHGLAAWAGAHANWLDLAFAYGSFSASVGGTFNQSGESMAEGP</sequence>
<protein>
    <submittedName>
        <fullName evidence="1">Uncharacterized protein</fullName>
    </submittedName>
</protein>
<organism evidence="1 2">
    <name type="scientific">Volvox africanus</name>
    <dbReference type="NCBI Taxonomy" id="51714"/>
    <lineage>
        <taxon>Eukaryota</taxon>
        <taxon>Viridiplantae</taxon>
        <taxon>Chlorophyta</taxon>
        <taxon>core chlorophytes</taxon>
        <taxon>Chlorophyceae</taxon>
        <taxon>CS clade</taxon>
        <taxon>Chlamydomonadales</taxon>
        <taxon>Volvocaceae</taxon>
        <taxon>Volvox</taxon>
    </lineage>
</organism>
<gene>
    <name evidence="1" type="ORF">Vafri_21208</name>
</gene>
<comment type="caution">
    <text evidence="1">The sequence shown here is derived from an EMBL/GenBank/DDBJ whole genome shotgun (WGS) entry which is preliminary data.</text>
</comment>
<reference evidence="1" key="1">
    <citation type="journal article" date="2021" name="Proc. Natl. Acad. Sci. U.S.A.">
        <title>Three genomes in the algal genus Volvox reveal the fate of a haploid sex-determining region after a transition to homothallism.</title>
        <authorList>
            <person name="Yamamoto K."/>
            <person name="Hamaji T."/>
            <person name="Kawai-Toyooka H."/>
            <person name="Matsuzaki R."/>
            <person name="Takahashi F."/>
            <person name="Nishimura Y."/>
            <person name="Kawachi M."/>
            <person name="Noguchi H."/>
            <person name="Minakuchi Y."/>
            <person name="Umen J.G."/>
            <person name="Toyoda A."/>
            <person name="Nozaki H."/>
        </authorList>
    </citation>
    <scope>NUCLEOTIDE SEQUENCE</scope>
    <source>
        <strain evidence="1">NIES-3780</strain>
    </source>
</reference>
<keyword evidence="2" id="KW-1185">Reference proteome</keyword>
<dbReference type="EMBL" id="BNCO01000106">
    <property type="protein sequence ID" value="GIL67944.1"/>
    <property type="molecule type" value="Genomic_DNA"/>
</dbReference>
<evidence type="ECO:0000313" key="2">
    <source>
        <dbReference type="Proteomes" id="UP000747399"/>
    </source>
</evidence>
<dbReference type="AlphaFoldDB" id="A0A8J4BTR8"/>
<evidence type="ECO:0000313" key="1">
    <source>
        <dbReference type="EMBL" id="GIL67944.1"/>
    </source>
</evidence>
<name>A0A8J4BTR8_9CHLO</name>
<dbReference type="Proteomes" id="UP000747399">
    <property type="component" value="Unassembled WGS sequence"/>
</dbReference>